<dbReference type="Gene3D" id="3.90.550.10">
    <property type="entry name" value="Spore Coat Polysaccharide Biosynthesis Protein SpsA, Chain A"/>
    <property type="match status" value="1"/>
</dbReference>
<dbReference type="PANTHER" id="PTHR21485:SF3">
    <property type="entry name" value="N-ACYLNEURAMINATE CYTIDYLYLTRANSFERASE"/>
    <property type="match status" value="1"/>
</dbReference>
<evidence type="ECO:0000256" key="6">
    <source>
        <dbReference type="ARBA" id="ARBA00011881"/>
    </source>
</evidence>
<dbReference type="PANTHER" id="PTHR21485">
    <property type="entry name" value="HAD SUPERFAMILY MEMBERS CMAS AND KDSC"/>
    <property type="match status" value="1"/>
</dbReference>
<dbReference type="SFLD" id="SFLDG01138">
    <property type="entry name" value="C1.6.2:_Deoxy-d-mannose-octulo"/>
    <property type="match status" value="1"/>
</dbReference>
<evidence type="ECO:0000256" key="3">
    <source>
        <dbReference type="ARBA" id="ARBA00005141"/>
    </source>
</evidence>
<comment type="caution">
    <text evidence="11">The sequence shown here is derived from an EMBL/GenBank/DDBJ whole genome shotgun (WGS) entry which is preliminary data.</text>
</comment>
<dbReference type="InterPro" id="IPR029044">
    <property type="entry name" value="Nucleotide-diphossugar_trans"/>
</dbReference>
<dbReference type="Pfam" id="PF08282">
    <property type="entry name" value="Hydrolase_3"/>
    <property type="match status" value="1"/>
</dbReference>
<evidence type="ECO:0000313" key="11">
    <source>
        <dbReference type="EMBL" id="MEL1240156.1"/>
    </source>
</evidence>
<comment type="pathway">
    <text evidence="3">Amino-sugar metabolism; N-acetylneuraminate metabolism.</text>
</comment>
<evidence type="ECO:0000313" key="12">
    <source>
        <dbReference type="Proteomes" id="UP001398556"/>
    </source>
</evidence>
<protein>
    <recommendedName>
        <fullName evidence="7">N-acylneuraminate cytidylyltransferase</fullName>
        <ecNumber evidence="7">2.7.7.43</ecNumber>
    </recommendedName>
</protein>
<comment type="cofactor">
    <cofactor evidence="2">
        <name>Mg(2+)</name>
        <dbReference type="ChEBI" id="CHEBI:18420"/>
    </cofactor>
</comment>
<keyword evidence="9 11" id="KW-0378">Hydrolase</keyword>
<dbReference type="Pfam" id="PF02348">
    <property type="entry name" value="CTP_transf_3"/>
    <property type="match status" value="1"/>
</dbReference>
<comment type="subunit">
    <text evidence="6">Homotetramer.</text>
</comment>
<reference evidence="11 12" key="1">
    <citation type="submission" date="2024-04" db="EMBL/GenBank/DDBJ databases">
        <title>Flavobacterium sp. DGU99 16S ribosomal RNA gene Genome sequencing and assembly.</title>
        <authorList>
            <person name="Park S."/>
        </authorList>
    </citation>
    <scope>NUCLEOTIDE SEQUENCE [LARGE SCALE GENOMIC DNA]</scope>
    <source>
        <strain evidence="11 12">DGU99</strain>
    </source>
</reference>
<name>A0ABU9HJ61_9FLAO</name>
<dbReference type="InterPro" id="IPR023214">
    <property type="entry name" value="HAD_sf"/>
</dbReference>
<dbReference type="NCBIfam" id="TIGR01670">
    <property type="entry name" value="KdsC-phosphatas"/>
    <property type="match status" value="1"/>
</dbReference>
<dbReference type="EC" id="2.7.7.43" evidence="7"/>
<dbReference type="InterPro" id="IPR036412">
    <property type="entry name" value="HAD-like_sf"/>
</dbReference>
<comment type="catalytic activity">
    <reaction evidence="1">
        <text>an N-acylneuraminate + CTP = a CMP-N-acyl-beta-neuraminate + diphosphate</text>
        <dbReference type="Rhea" id="RHEA:11344"/>
        <dbReference type="ChEBI" id="CHEBI:33019"/>
        <dbReference type="ChEBI" id="CHEBI:37563"/>
        <dbReference type="ChEBI" id="CHEBI:60073"/>
        <dbReference type="ChEBI" id="CHEBI:68671"/>
        <dbReference type="EC" id="2.7.7.43"/>
    </reaction>
</comment>
<proteinExistence type="inferred from homology"/>
<dbReference type="InterPro" id="IPR010023">
    <property type="entry name" value="KdsC_fam"/>
</dbReference>
<evidence type="ECO:0000256" key="10">
    <source>
        <dbReference type="ARBA" id="ARBA00022842"/>
    </source>
</evidence>
<dbReference type="Gene3D" id="3.40.50.1000">
    <property type="entry name" value="HAD superfamily/HAD-like"/>
    <property type="match status" value="1"/>
</dbReference>
<evidence type="ECO:0000256" key="2">
    <source>
        <dbReference type="ARBA" id="ARBA00001946"/>
    </source>
</evidence>
<evidence type="ECO:0000256" key="8">
    <source>
        <dbReference type="ARBA" id="ARBA00022723"/>
    </source>
</evidence>
<evidence type="ECO:0000256" key="1">
    <source>
        <dbReference type="ARBA" id="ARBA00001862"/>
    </source>
</evidence>
<evidence type="ECO:0000256" key="9">
    <source>
        <dbReference type="ARBA" id="ARBA00022801"/>
    </source>
</evidence>
<dbReference type="Proteomes" id="UP001398556">
    <property type="component" value="Unassembled WGS sequence"/>
</dbReference>
<dbReference type="RefSeq" id="WP_341699399.1">
    <property type="nucleotide sequence ID" value="NZ_JBBYHU010000004.1"/>
</dbReference>
<dbReference type="GO" id="GO:0016787">
    <property type="term" value="F:hydrolase activity"/>
    <property type="evidence" value="ECO:0007669"/>
    <property type="project" value="UniProtKB-KW"/>
</dbReference>
<gene>
    <name evidence="11" type="ORF">AAEO59_03745</name>
</gene>
<dbReference type="InterPro" id="IPR003329">
    <property type="entry name" value="Cytidylyl_trans"/>
</dbReference>
<dbReference type="SFLD" id="SFLDS00003">
    <property type="entry name" value="Haloacid_Dehalogenase"/>
    <property type="match status" value="1"/>
</dbReference>
<comment type="similarity">
    <text evidence="4">Belongs to the KdsC family.</text>
</comment>
<accession>A0ABU9HJ61</accession>
<dbReference type="SUPFAM" id="SSF56784">
    <property type="entry name" value="HAD-like"/>
    <property type="match status" value="1"/>
</dbReference>
<keyword evidence="8" id="KW-0479">Metal-binding</keyword>
<dbReference type="SUPFAM" id="SSF53448">
    <property type="entry name" value="Nucleotide-diphospho-sugar transferases"/>
    <property type="match status" value="1"/>
</dbReference>
<keyword evidence="10" id="KW-0460">Magnesium</keyword>
<evidence type="ECO:0000256" key="5">
    <source>
        <dbReference type="ARBA" id="ARBA00010726"/>
    </source>
</evidence>
<comment type="similarity">
    <text evidence="5">Belongs to the CMP-NeuNAc synthase family.</text>
</comment>
<evidence type="ECO:0000256" key="7">
    <source>
        <dbReference type="ARBA" id="ARBA00012491"/>
    </source>
</evidence>
<dbReference type="EMBL" id="JBBYHU010000004">
    <property type="protein sequence ID" value="MEL1240156.1"/>
    <property type="molecule type" value="Genomic_DNA"/>
</dbReference>
<sequence>MKKTAIIPLRKDSKGILGKNKKKMLGRPLFSWVLTEAVFSHLDEVYVFTDDIEIIDYINKEYHWTTKVKALLRSAENATDTASTESAMVEFAAQINYDFDVLCLLQATSPLTTASDINAVLAKIENEKYDSALTVVNTHRFSWNADGTPQNYDVFNRPRRQDFEGLLIENGAVYATTKAAFVNSKNRVSAKIGLVQMPENTLVEIDSMTDWKIAEELLASRLKKSKKHQRIGYLVLDVDGVFTNGQVFFSAEGELAKAFDMRDGMGLEILRQHQVEVVVITSENSPLVAQRMKKLQIEHTFLGVKDKYAFLQHFTQTRNISFGALAYIGDDVNDWANICAVGWSFTPANATEIIKQHADCVLTKPSAEGAIREACEWIMKYNERY</sequence>
<organism evidence="11 12">
    <name type="scientific">Flavobacterium flavipallidum</name>
    <dbReference type="NCBI Taxonomy" id="3139140"/>
    <lineage>
        <taxon>Bacteria</taxon>
        <taxon>Pseudomonadati</taxon>
        <taxon>Bacteroidota</taxon>
        <taxon>Flavobacteriia</taxon>
        <taxon>Flavobacteriales</taxon>
        <taxon>Flavobacteriaceae</taxon>
        <taxon>Flavobacterium</taxon>
    </lineage>
</organism>
<dbReference type="CDD" id="cd02513">
    <property type="entry name" value="CMP-NeuAc_Synthase"/>
    <property type="match status" value="1"/>
</dbReference>
<dbReference type="InterPro" id="IPR050793">
    <property type="entry name" value="CMP-NeuNAc_synthase"/>
</dbReference>
<keyword evidence="12" id="KW-1185">Reference proteome</keyword>
<evidence type="ECO:0000256" key="4">
    <source>
        <dbReference type="ARBA" id="ARBA00005893"/>
    </source>
</evidence>
<dbReference type="SFLD" id="SFLDG01136">
    <property type="entry name" value="C1.6:_Phosphoserine_Phosphatas"/>
    <property type="match status" value="1"/>
</dbReference>